<dbReference type="PANTHER" id="PTHR43798">
    <property type="entry name" value="MONOACYLGLYCEROL LIPASE"/>
    <property type="match status" value="1"/>
</dbReference>
<proteinExistence type="predicted"/>
<evidence type="ECO:0000313" key="2">
    <source>
        <dbReference type="EMBL" id="NEN22069.1"/>
    </source>
</evidence>
<dbReference type="GO" id="GO:0016020">
    <property type="term" value="C:membrane"/>
    <property type="evidence" value="ECO:0007669"/>
    <property type="project" value="TreeGrafter"/>
</dbReference>
<dbReference type="InterPro" id="IPR029058">
    <property type="entry name" value="AB_hydrolase_fold"/>
</dbReference>
<dbReference type="AlphaFoldDB" id="A0A7K3WKA7"/>
<dbReference type="InterPro" id="IPR000073">
    <property type="entry name" value="AB_hydrolase_1"/>
</dbReference>
<comment type="caution">
    <text evidence="2">The sequence shown here is derived from an EMBL/GenBank/DDBJ whole genome shotgun (WGS) entry which is preliminary data.</text>
</comment>
<protein>
    <submittedName>
        <fullName evidence="2">Alpha/beta hydrolase</fullName>
    </submittedName>
</protein>
<name>A0A7K3WKA7_9FLAO</name>
<evidence type="ECO:0000313" key="3">
    <source>
        <dbReference type="Proteomes" id="UP000486602"/>
    </source>
</evidence>
<dbReference type="GO" id="GO:0046464">
    <property type="term" value="P:acylglycerol catabolic process"/>
    <property type="evidence" value="ECO:0007669"/>
    <property type="project" value="TreeGrafter"/>
</dbReference>
<dbReference type="EMBL" id="JAAGVY010000001">
    <property type="protein sequence ID" value="NEN22069.1"/>
    <property type="molecule type" value="Genomic_DNA"/>
</dbReference>
<dbReference type="Proteomes" id="UP000486602">
    <property type="component" value="Unassembled WGS sequence"/>
</dbReference>
<gene>
    <name evidence="2" type="ORF">G3O08_00945</name>
</gene>
<reference evidence="2 3" key="1">
    <citation type="submission" date="2020-02" db="EMBL/GenBank/DDBJ databases">
        <title>Out from the shadows clarifying the taxonomy of the family Cryomorphaceae and related taxa by utilizing the GTDB taxonomic framework.</title>
        <authorList>
            <person name="Bowman J.P."/>
        </authorList>
    </citation>
    <scope>NUCLEOTIDE SEQUENCE [LARGE SCALE GENOMIC DNA]</scope>
    <source>
        <strain evidence="2 3">QSSC 1-22</strain>
    </source>
</reference>
<keyword evidence="2" id="KW-0378">Hydrolase</keyword>
<dbReference type="Pfam" id="PF00561">
    <property type="entry name" value="Abhydrolase_1"/>
    <property type="match status" value="1"/>
</dbReference>
<dbReference type="SUPFAM" id="SSF53474">
    <property type="entry name" value="alpha/beta-Hydrolases"/>
    <property type="match status" value="1"/>
</dbReference>
<evidence type="ECO:0000259" key="1">
    <source>
        <dbReference type="Pfam" id="PF00561"/>
    </source>
</evidence>
<accession>A0A7K3WKA7</accession>
<feature type="domain" description="AB hydrolase-1" evidence="1">
    <location>
        <begin position="21"/>
        <end position="249"/>
    </location>
</feature>
<dbReference type="InterPro" id="IPR050266">
    <property type="entry name" value="AB_hydrolase_sf"/>
</dbReference>
<keyword evidence="3" id="KW-1185">Reference proteome</keyword>
<dbReference type="RefSeq" id="WP_163282784.1">
    <property type="nucleotide sequence ID" value="NZ_JAAGVY010000001.1"/>
</dbReference>
<sequence>MNAVLRDLLHYDVYRLSPEKPWMVFVHGAGGSVKTWQKQVAFFKDKFNLLLVDLRDHGESKDIAEGIHGFGFDTISDDVIHVMDELQIPEAHFIGVSMGSIIIRHIEKVQQSRVASVVLAGGIFKMSKKIKVLTTVATTLTRILPFQLLYQLFAFVLLPRNNHAASRRVFIREAQKLKNKEARKWLGLIGKLNRTLTEMFKEKIHAPCLVVMGAQDHVFLEPAKEYVAKYGEVFLEVIERCGHVCNIERAGEFNNKCLNFINLLEQGSQKTHSYAGKN</sequence>
<dbReference type="Gene3D" id="3.40.50.1820">
    <property type="entry name" value="alpha/beta hydrolase"/>
    <property type="match status" value="1"/>
</dbReference>
<dbReference type="GO" id="GO:0047372">
    <property type="term" value="F:monoacylglycerol lipase activity"/>
    <property type="evidence" value="ECO:0007669"/>
    <property type="project" value="TreeGrafter"/>
</dbReference>
<dbReference type="PANTHER" id="PTHR43798:SF33">
    <property type="entry name" value="HYDROLASE, PUTATIVE (AFU_ORTHOLOGUE AFUA_2G14860)-RELATED"/>
    <property type="match status" value="1"/>
</dbReference>
<organism evidence="2 3">
    <name type="scientific">Cryomorpha ignava</name>
    <dbReference type="NCBI Taxonomy" id="101383"/>
    <lineage>
        <taxon>Bacteria</taxon>
        <taxon>Pseudomonadati</taxon>
        <taxon>Bacteroidota</taxon>
        <taxon>Flavobacteriia</taxon>
        <taxon>Flavobacteriales</taxon>
        <taxon>Cryomorphaceae</taxon>
        <taxon>Cryomorpha</taxon>
    </lineage>
</organism>